<feature type="domain" description="SseB protein N-terminal" evidence="2">
    <location>
        <begin position="11"/>
        <end position="119"/>
    </location>
</feature>
<dbReference type="OrthoDB" id="7831317at2"/>
<dbReference type="RefSeq" id="WP_121167582.1">
    <property type="nucleotide sequence ID" value="NZ_RAPE01000003.1"/>
</dbReference>
<dbReference type="EMBL" id="RAPE01000003">
    <property type="protein sequence ID" value="RKF14084.1"/>
    <property type="molecule type" value="Genomic_DNA"/>
</dbReference>
<evidence type="ECO:0000313" key="3">
    <source>
        <dbReference type="EMBL" id="RKF14084.1"/>
    </source>
</evidence>
<evidence type="ECO:0000313" key="4">
    <source>
        <dbReference type="Proteomes" id="UP000281128"/>
    </source>
</evidence>
<evidence type="ECO:0000259" key="2">
    <source>
        <dbReference type="Pfam" id="PF07179"/>
    </source>
</evidence>
<sequence length="261" mass="26994">MNDTALDRAHAAMEADADSDAPRMAFYGTLAETELHLLLESEPEGDRLSPQVFEVDGARYALAFDAAERLAGFAEAIAPYAALPGRMLARMLGQAGLGLGVNLGVAPSSILIPPDAVAWLAETLAIPAPVRVDARAEALSAPVALPEALLRALDAKLARAGGLAKAAWLVGLREAGGRQGHLLVFVDAAPGADNTLARAIAEALVFSRAGADGIDVGFVASGDPVTERLARVGLRFDLPEIAAPTTPTTPGMDPEKPPILK</sequence>
<dbReference type="Pfam" id="PF07179">
    <property type="entry name" value="SseB"/>
    <property type="match status" value="1"/>
</dbReference>
<comment type="caution">
    <text evidence="3">The sequence shown here is derived from an EMBL/GenBank/DDBJ whole genome shotgun (WGS) entry which is preliminary data.</text>
</comment>
<gene>
    <name evidence="3" type="ORF">D6850_13010</name>
</gene>
<evidence type="ECO:0000256" key="1">
    <source>
        <dbReference type="SAM" id="MobiDB-lite"/>
    </source>
</evidence>
<accession>A0A3A8AWP1</accession>
<protein>
    <submittedName>
        <fullName evidence="3">SseB family protein</fullName>
    </submittedName>
</protein>
<dbReference type="AlphaFoldDB" id="A0A3A8AWP1"/>
<dbReference type="InterPro" id="IPR009839">
    <property type="entry name" value="SseB_N"/>
</dbReference>
<feature type="region of interest" description="Disordered" evidence="1">
    <location>
        <begin position="242"/>
        <end position="261"/>
    </location>
</feature>
<name>A0A3A8AWP1_9RHOB</name>
<keyword evidence="4" id="KW-1185">Reference proteome</keyword>
<dbReference type="Proteomes" id="UP000281128">
    <property type="component" value="Unassembled WGS sequence"/>
</dbReference>
<reference evidence="3 4" key="1">
    <citation type="submission" date="2018-09" db="EMBL/GenBank/DDBJ databases">
        <title>Roseovarius spongiae sp. nov., isolated from a marine sponge.</title>
        <authorList>
            <person name="Zhuang L."/>
            <person name="Luo L."/>
        </authorList>
    </citation>
    <scope>NUCLEOTIDE SEQUENCE [LARGE SCALE GENOMIC DNA]</scope>
    <source>
        <strain evidence="3 4">HN-E21</strain>
    </source>
</reference>
<proteinExistence type="predicted"/>
<organism evidence="3 4">
    <name type="scientific">Roseovarius spongiae</name>
    <dbReference type="NCBI Taxonomy" id="2320272"/>
    <lineage>
        <taxon>Bacteria</taxon>
        <taxon>Pseudomonadati</taxon>
        <taxon>Pseudomonadota</taxon>
        <taxon>Alphaproteobacteria</taxon>
        <taxon>Rhodobacterales</taxon>
        <taxon>Roseobacteraceae</taxon>
        <taxon>Roseovarius</taxon>
    </lineage>
</organism>